<evidence type="ECO:0000313" key="3">
    <source>
        <dbReference type="EMBL" id="SJL03496.1"/>
    </source>
</evidence>
<dbReference type="OrthoDB" id="192832at2759"/>
<keyword evidence="4" id="KW-1185">Reference proteome</keyword>
<feature type="domain" description="GH16" evidence="2">
    <location>
        <begin position="14"/>
        <end position="269"/>
    </location>
</feature>
<gene>
    <name evidence="3" type="ORF">ARMOST_06852</name>
</gene>
<dbReference type="InterPro" id="IPR013320">
    <property type="entry name" value="ConA-like_dom_sf"/>
</dbReference>
<dbReference type="Proteomes" id="UP000219338">
    <property type="component" value="Unassembled WGS sequence"/>
</dbReference>
<evidence type="ECO:0000256" key="1">
    <source>
        <dbReference type="SAM" id="SignalP"/>
    </source>
</evidence>
<evidence type="ECO:0000313" key="4">
    <source>
        <dbReference type="Proteomes" id="UP000219338"/>
    </source>
</evidence>
<sequence>MFSLYHLPLFIFISIVTANPTFRLAEVLRGNDFFDSFIWETFDDPTHGRVNYVDKDTAKSNNLSYVSPDNSKFIMRADAYNIVAPSARGRDSIRISSRTSHCQSLMILDVQHMPVGCGTWPAFWTVSKDGPWPNGGEIDIIEGVNMNCDNLSSLHTTGNCTMPDTRNQKGNTVSSNCDATINNNQGCGTAFTQSNSYGTAFNQNSGGYYAMSKDDINGVKVWFWPRTCSSIPPEVLQPPQFDQICTDNWGTPDASFPVDQCGYDAHFGNGHITVFDITFCVSSQFLLEASNANRHDRATGQAPLSLRQIVVKVAGLASSSWTTAPMLSPRLIGR</sequence>
<feature type="signal peptide" evidence="1">
    <location>
        <begin position="1"/>
        <end position="18"/>
    </location>
</feature>
<organism evidence="3 4">
    <name type="scientific">Armillaria ostoyae</name>
    <name type="common">Armillaria root rot fungus</name>
    <dbReference type="NCBI Taxonomy" id="47428"/>
    <lineage>
        <taxon>Eukaryota</taxon>
        <taxon>Fungi</taxon>
        <taxon>Dikarya</taxon>
        <taxon>Basidiomycota</taxon>
        <taxon>Agaricomycotina</taxon>
        <taxon>Agaricomycetes</taxon>
        <taxon>Agaricomycetidae</taxon>
        <taxon>Agaricales</taxon>
        <taxon>Marasmiineae</taxon>
        <taxon>Physalacriaceae</taxon>
        <taxon>Armillaria</taxon>
    </lineage>
</organism>
<dbReference type="STRING" id="47428.A0A284R446"/>
<dbReference type="PANTHER" id="PTHR10963:SF24">
    <property type="entry name" value="GLYCOSIDASE C21B10.07-RELATED"/>
    <property type="match status" value="1"/>
</dbReference>
<reference evidence="4" key="1">
    <citation type="journal article" date="2017" name="Nat. Ecol. Evol.">
        <title>Genome expansion and lineage-specific genetic innovations in the forest pathogenic fungi Armillaria.</title>
        <authorList>
            <person name="Sipos G."/>
            <person name="Prasanna A.N."/>
            <person name="Walter M.C."/>
            <person name="O'Connor E."/>
            <person name="Balint B."/>
            <person name="Krizsan K."/>
            <person name="Kiss B."/>
            <person name="Hess J."/>
            <person name="Varga T."/>
            <person name="Slot J."/>
            <person name="Riley R."/>
            <person name="Boka B."/>
            <person name="Rigling D."/>
            <person name="Barry K."/>
            <person name="Lee J."/>
            <person name="Mihaltcheva S."/>
            <person name="LaButti K."/>
            <person name="Lipzen A."/>
            <person name="Waldron R."/>
            <person name="Moloney N.M."/>
            <person name="Sperisen C."/>
            <person name="Kredics L."/>
            <person name="Vagvoelgyi C."/>
            <person name="Patrignani A."/>
            <person name="Fitzpatrick D."/>
            <person name="Nagy I."/>
            <person name="Doyle S."/>
            <person name="Anderson J.B."/>
            <person name="Grigoriev I.V."/>
            <person name="Gueldener U."/>
            <person name="Muensterkoetter M."/>
            <person name="Nagy L.G."/>
        </authorList>
    </citation>
    <scope>NUCLEOTIDE SEQUENCE [LARGE SCALE GENOMIC DNA]</scope>
    <source>
        <strain evidence="4">C18/9</strain>
    </source>
</reference>
<dbReference type="PROSITE" id="PS51762">
    <property type="entry name" value="GH16_2"/>
    <property type="match status" value="1"/>
</dbReference>
<accession>A0A284R446</accession>
<dbReference type="InterPro" id="IPR050546">
    <property type="entry name" value="Glycosyl_Hydrlase_16"/>
</dbReference>
<proteinExistence type="predicted"/>
<dbReference type="GO" id="GO:0004553">
    <property type="term" value="F:hydrolase activity, hydrolyzing O-glycosyl compounds"/>
    <property type="evidence" value="ECO:0007669"/>
    <property type="project" value="InterPro"/>
</dbReference>
<dbReference type="InterPro" id="IPR000757">
    <property type="entry name" value="Beta-glucanase-like"/>
</dbReference>
<dbReference type="EMBL" id="FUEG01000004">
    <property type="protein sequence ID" value="SJL03496.1"/>
    <property type="molecule type" value="Genomic_DNA"/>
</dbReference>
<evidence type="ECO:0000259" key="2">
    <source>
        <dbReference type="PROSITE" id="PS51762"/>
    </source>
</evidence>
<dbReference type="Pfam" id="PF26113">
    <property type="entry name" value="GH16_XgeA"/>
    <property type="match status" value="1"/>
</dbReference>
<dbReference type="Gene3D" id="2.60.120.200">
    <property type="match status" value="1"/>
</dbReference>
<keyword evidence="1" id="KW-0732">Signal</keyword>
<dbReference type="OMA" id="MRADAYN"/>
<protein>
    <recommendedName>
        <fullName evidence="2">GH16 domain-containing protein</fullName>
    </recommendedName>
</protein>
<dbReference type="AlphaFoldDB" id="A0A284R446"/>
<dbReference type="SUPFAM" id="SSF49899">
    <property type="entry name" value="Concanavalin A-like lectins/glucanases"/>
    <property type="match status" value="1"/>
</dbReference>
<dbReference type="PANTHER" id="PTHR10963">
    <property type="entry name" value="GLYCOSYL HYDROLASE-RELATED"/>
    <property type="match status" value="1"/>
</dbReference>
<dbReference type="GO" id="GO:0009251">
    <property type="term" value="P:glucan catabolic process"/>
    <property type="evidence" value="ECO:0007669"/>
    <property type="project" value="TreeGrafter"/>
</dbReference>
<feature type="chain" id="PRO_5013284129" description="GH16 domain-containing protein" evidence="1">
    <location>
        <begin position="19"/>
        <end position="334"/>
    </location>
</feature>
<name>A0A284R446_ARMOS</name>